<dbReference type="OrthoDB" id="1878928at2759"/>
<dbReference type="EMBL" id="AUSU01001545">
    <property type="protein sequence ID" value="EPS70788.1"/>
    <property type="molecule type" value="Genomic_DNA"/>
</dbReference>
<name>S8E4S8_9LAMI</name>
<comment type="caution">
    <text evidence="1">The sequence shown here is derived from an EMBL/GenBank/DDBJ whole genome shotgun (WGS) entry which is preliminary data.</text>
</comment>
<feature type="non-terminal residue" evidence="1">
    <location>
        <position position="1"/>
    </location>
</feature>
<evidence type="ECO:0000313" key="2">
    <source>
        <dbReference type="Proteomes" id="UP000015453"/>
    </source>
</evidence>
<organism evidence="1 2">
    <name type="scientific">Genlisea aurea</name>
    <dbReference type="NCBI Taxonomy" id="192259"/>
    <lineage>
        <taxon>Eukaryota</taxon>
        <taxon>Viridiplantae</taxon>
        <taxon>Streptophyta</taxon>
        <taxon>Embryophyta</taxon>
        <taxon>Tracheophyta</taxon>
        <taxon>Spermatophyta</taxon>
        <taxon>Magnoliopsida</taxon>
        <taxon>eudicotyledons</taxon>
        <taxon>Gunneridae</taxon>
        <taxon>Pentapetalae</taxon>
        <taxon>asterids</taxon>
        <taxon>lamiids</taxon>
        <taxon>Lamiales</taxon>
        <taxon>Lentibulariaceae</taxon>
        <taxon>Genlisea</taxon>
    </lineage>
</organism>
<dbReference type="Proteomes" id="UP000015453">
    <property type="component" value="Unassembled WGS sequence"/>
</dbReference>
<accession>S8E4S8</accession>
<sequence>RIGENVSRRDKIKLLVTTLMELEDHKERVYGTLDAWVAWERDFPIGPLKNVLLALEKEKQWHKMIQVIKWMLSKGQGTTRGTYGQLIHALDMDHRFDEADDIWKKKLGFDFHSVPWKLCDMMISVYYRNNRMEDVVNLFKGLESFDRKPPEKSIVNKVANACELIGLVDEKERILEKYKDLFLESKN</sequence>
<dbReference type="PANTHER" id="PTHR47603:SF1">
    <property type="entry name" value="PPR CONTAINING-LIKE PROTEIN"/>
    <property type="match status" value="1"/>
</dbReference>
<keyword evidence="2" id="KW-1185">Reference proteome</keyword>
<dbReference type="Gene3D" id="1.25.40.10">
    <property type="entry name" value="Tetratricopeptide repeat domain"/>
    <property type="match status" value="1"/>
</dbReference>
<reference evidence="1 2" key="1">
    <citation type="journal article" date="2013" name="BMC Genomics">
        <title>The miniature genome of a carnivorous plant Genlisea aurea contains a low number of genes and short non-coding sequences.</title>
        <authorList>
            <person name="Leushkin E.V."/>
            <person name="Sutormin R.A."/>
            <person name="Nabieva E.R."/>
            <person name="Penin A.A."/>
            <person name="Kondrashov A.S."/>
            <person name="Logacheva M.D."/>
        </authorList>
    </citation>
    <scope>NUCLEOTIDE SEQUENCE [LARGE SCALE GENOMIC DNA]</scope>
</reference>
<protein>
    <recommendedName>
        <fullName evidence="3">Pentatricopeptide repeat-containing protein</fullName>
    </recommendedName>
</protein>
<dbReference type="InterPro" id="IPR011990">
    <property type="entry name" value="TPR-like_helical_dom_sf"/>
</dbReference>
<dbReference type="PANTHER" id="PTHR47603">
    <property type="entry name" value="PPR CONTAINING-LIKE PROTEIN"/>
    <property type="match status" value="1"/>
</dbReference>
<dbReference type="AlphaFoldDB" id="S8E4S8"/>
<evidence type="ECO:0008006" key="3">
    <source>
        <dbReference type="Google" id="ProtNLM"/>
    </source>
</evidence>
<proteinExistence type="predicted"/>
<evidence type="ECO:0000313" key="1">
    <source>
        <dbReference type="EMBL" id="EPS70788.1"/>
    </source>
</evidence>
<feature type="non-terminal residue" evidence="1">
    <location>
        <position position="187"/>
    </location>
</feature>
<gene>
    <name evidence="1" type="ORF">M569_03973</name>
</gene>